<organism evidence="13 14">
    <name type="scientific">Silvimonas terrae</name>
    <dbReference type="NCBI Taxonomy" id="300266"/>
    <lineage>
        <taxon>Bacteria</taxon>
        <taxon>Pseudomonadati</taxon>
        <taxon>Pseudomonadota</taxon>
        <taxon>Betaproteobacteria</taxon>
        <taxon>Neisseriales</taxon>
        <taxon>Chitinibacteraceae</taxon>
        <taxon>Silvimonas</taxon>
    </lineage>
</organism>
<evidence type="ECO:0000259" key="11">
    <source>
        <dbReference type="PROSITE" id="PS50112"/>
    </source>
</evidence>
<evidence type="ECO:0000259" key="12">
    <source>
        <dbReference type="PROSITE" id="PS50113"/>
    </source>
</evidence>
<keyword evidence="9" id="KW-1133">Transmembrane helix</keyword>
<dbReference type="InterPro" id="IPR003661">
    <property type="entry name" value="HisK_dim/P_dom"/>
</dbReference>
<reference evidence="13 14" key="1">
    <citation type="submission" date="2020-08" db="EMBL/GenBank/DDBJ databases">
        <title>Genomic Encyclopedia of Type Strains, Phase IV (KMG-IV): sequencing the most valuable type-strain genomes for metagenomic binning, comparative biology and taxonomic classification.</title>
        <authorList>
            <person name="Goeker M."/>
        </authorList>
    </citation>
    <scope>NUCLEOTIDE SEQUENCE [LARGE SCALE GENOMIC DNA]</scope>
    <source>
        <strain evidence="13 14">DSM 18233</strain>
    </source>
</reference>
<dbReference type="InterPro" id="IPR001610">
    <property type="entry name" value="PAC"/>
</dbReference>
<dbReference type="SMART" id="SM00091">
    <property type="entry name" value="PAS"/>
    <property type="match status" value="1"/>
</dbReference>
<dbReference type="InterPro" id="IPR036890">
    <property type="entry name" value="HATPase_C_sf"/>
</dbReference>
<feature type="domain" description="PAC" evidence="12">
    <location>
        <begin position="366"/>
        <end position="418"/>
    </location>
</feature>
<evidence type="ECO:0000256" key="3">
    <source>
        <dbReference type="ARBA" id="ARBA00022553"/>
    </source>
</evidence>
<dbReference type="EMBL" id="JACHHN010000007">
    <property type="protein sequence ID" value="MBB5192669.1"/>
    <property type="molecule type" value="Genomic_DNA"/>
</dbReference>
<dbReference type="NCBIfam" id="TIGR00229">
    <property type="entry name" value="sensory_box"/>
    <property type="match status" value="1"/>
</dbReference>
<dbReference type="InterPro" id="IPR035965">
    <property type="entry name" value="PAS-like_dom_sf"/>
</dbReference>
<dbReference type="InterPro" id="IPR036097">
    <property type="entry name" value="HisK_dim/P_sf"/>
</dbReference>
<feature type="domain" description="PAS" evidence="11">
    <location>
        <begin position="290"/>
        <end position="362"/>
    </location>
</feature>
<evidence type="ECO:0000256" key="6">
    <source>
        <dbReference type="ARBA" id="ARBA00022777"/>
    </source>
</evidence>
<evidence type="ECO:0000256" key="2">
    <source>
        <dbReference type="ARBA" id="ARBA00012438"/>
    </source>
</evidence>
<evidence type="ECO:0000256" key="7">
    <source>
        <dbReference type="ARBA" id="ARBA00022840"/>
    </source>
</evidence>
<feature type="transmembrane region" description="Helical" evidence="9">
    <location>
        <begin position="255"/>
        <end position="274"/>
    </location>
</feature>
<dbReference type="Gene3D" id="3.30.450.20">
    <property type="entry name" value="PAS domain"/>
    <property type="match status" value="1"/>
</dbReference>
<evidence type="ECO:0000256" key="4">
    <source>
        <dbReference type="ARBA" id="ARBA00022679"/>
    </source>
</evidence>
<evidence type="ECO:0000313" key="14">
    <source>
        <dbReference type="Proteomes" id="UP000543030"/>
    </source>
</evidence>
<dbReference type="SMART" id="SM00387">
    <property type="entry name" value="HATPase_c"/>
    <property type="match status" value="1"/>
</dbReference>
<dbReference type="CDD" id="cd00082">
    <property type="entry name" value="HisKA"/>
    <property type="match status" value="1"/>
</dbReference>
<dbReference type="InterPro" id="IPR004358">
    <property type="entry name" value="Sig_transdc_His_kin-like_C"/>
</dbReference>
<dbReference type="InterPro" id="IPR000014">
    <property type="entry name" value="PAS"/>
</dbReference>
<keyword evidence="3" id="KW-0597">Phosphoprotein</keyword>
<evidence type="ECO:0000256" key="5">
    <source>
        <dbReference type="ARBA" id="ARBA00022741"/>
    </source>
</evidence>
<evidence type="ECO:0000256" key="1">
    <source>
        <dbReference type="ARBA" id="ARBA00000085"/>
    </source>
</evidence>
<dbReference type="RefSeq" id="WP_184102337.1">
    <property type="nucleotide sequence ID" value="NZ_JACHHN010000007.1"/>
</dbReference>
<dbReference type="AlphaFoldDB" id="A0A840RGE5"/>
<dbReference type="Gene3D" id="1.10.287.130">
    <property type="match status" value="1"/>
</dbReference>
<dbReference type="InterPro" id="IPR013656">
    <property type="entry name" value="PAS_4"/>
</dbReference>
<evidence type="ECO:0000256" key="9">
    <source>
        <dbReference type="SAM" id="Phobius"/>
    </source>
</evidence>
<dbReference type="Pfam" id="PF08448">
    <property type="entry name" value="PAS_4"/>
    <property type="match status" value="1"/>
</dbReference>
<dbReference type="PANTHER" id="PTHR43065:SF10">
    <property type="entry name" value="PEROXIDE STRESS-ACTIVATED HISTIDINE KINASE MAK3"/>
    <property type="match status" value="1"/>
</dbReference>
<dbReference type="InterPro" id="IPR005467">
    <property type="entry name" value="His_kinase_dom"/>
</dbReference>
<dbReference type="SUPFAM" id="SSF55874">
    <property type="entry name" value="ATPase domain of HSP90 chaperone/DNA topoisomerase II/histidine kinase"/>
    <property type="match status" value="1"/>
</dbReference>
<dbReference type="InterPro" id="IPR003594">
    <property type="entry name" value="HATPase_dom"/>
</dbReference>
<keyword evidence="9" id="KW-0812">Transmembrane</keyword>
<keyword evidence="9" id="KW-0472">Membrane</keyword>
<dbReference type="Pfam" id="PF00512">
    <property type="entry name" value="HisKA"/>
    <property type="match status" value="1"/>
</dbReference>
<evidence type="ECO:0000259" key="10">
    <source>
        <dbReference type="PROSITE" id="PS50109"/>
    </source>
</evidence>
<sequence>MRLPRFLLPWHAMLPWLVAHLAIGLVLVALAGYTWLDQRQTETARDMTMAQDLLWQEQGLRLHLQTNQNVMENLAYSLAANAIDDTDFNARADALMKDNPEMQSLEFLDATGHRMGGLPVYSSRPSSLVPLDDPQVQEAIDGAATLGYAVYSNVIIREAPVIVLAVPYYHASVYGGIVLAAYSLPELLRLRIPWWMIQRYDLALLDDQGHVVAPLDATVMPGSQLTRTVGVDPLGHELKLRASVRDNPKASSQTWLLGAVFLLLTLLWWMLAMLRRRMLERQAAEVALRDEMGFRSAMEDSLTTGLRAMDRDGRIIYVNPAFCQMVGWSASELLGHIPPLPYWPPEELENCAAAYRAILEGQTPQNGYQLRFMRRNGERFDVRLYSSRLVDGRGEYRGWMASLYDVTEIRKEREALAASRKQLLTVLEGLEAAVSVTDEQSGQLLYRNRHHDDLFPLRDEAPCCLVPLIEHHTLAVETRDPVTGRWYHVQRRRIEWVDRRQVWLDIVADVTEVRQYAEDMRLQSEKLQHTARLISMGELASSLAHELNQPLAAISSYSAAAEDMLNAPTPMLEKAADVLARIGGQARRAGQIIRGIRDFAAKRAPRRENCDLADLLSVPIQLLEPVVRKTQSRVIVELPDNLPIFQGDSVMLEQVLFNLLKNGIEAMAAAELEAPREITVSASASDTGLEIIVADRGPGLAAPEALFQPFYSTKPDGLGIGLNICRSVIEQHRGQLLAEANPGGGTRFICRLPLTISTAVTEETE</sequence>
<keyword evidence="4" id="KW-0808">Transferase</keyword>
<dbReference type="SUPFAM" id="SSF47384">
    <property type="entry name" value="Homodimeric domain of signal transducing histidine kinase"/>
    <property type="match status" value="1"/>
</dbReference>
<evidence type="ECO:0000313" key="13">
    <source>
        <dbReference type="EMBL" id="MBB5192669.1"/>
    </source>
</evidence>
<proteinExistence type="predicted"/>
<dbReference type="PANTHER" id="PTHR43065">
    <property type="entry name" value="SENSOR HISTIDINE KINASE"/>
    <property type="match status" value="1"/>
</dbReference>
<comment type="caution">
    <text evidence="13">The sequence shown here is derived from an EMBL/GenBank/DDBJ whole genome shotgun (WGS) entry which is preliminary data.</text>
</comment>
<dbReference type="Proteomes" id="UP000543030">
    <property type="component" value="Unassembled WGS sequence"/>
</dbReference>
<feature type="transmembrane region" description="Helical" evidence="9">
    <location>
        <begin position="12"/>
        <end position="36"/>
    </location>
</feature>
<keyword evidence="8" id="KW-0902">Two-component regulatory system</keyword>
<keyword evidence="6" id="KW-0418">Kinase</keyword>
<evidence type="ECO:0000256" key="8">
    <source>
        <dbReference type="ARBA" id="ARBA00023012"/>
    </source>
</evidence>
<keyword evidence="7" id="KW-0067">ATP-binding</keyword>
<protein>
    <recommendedName>
        <fullName evidence="2">histidine kinase</fullName>
        <ecNumber evidence="2">2.7.13.3</ecNumber>
    </recommendedName>
</protein>
<dbReference type="InterPro" id="IPR000700">
    <property type="entry name" value="PAS-assoc_C"/>
</dbReference>
<dbReference type="PROSITE" id="PS50109">
    <property type="entry name" value="HIS_KIN"/>
    <property type="match status" value="1"/>
</dbReference>
<dbReference type="GO" id="GO:0005524">
    <property type="term" value="F:ATP binding"/>
    <property type="evidence" value="ECO:0007669"/>
    <property type="project" value="UniProtKB-KW"/>
</dbReference>
<dbReference type="SMART" id="SM00388">
    <property type="entry name" value="HisKA"/>
    <property type="match status" value="1"/>
</dbReference>
<dbReference type="CDD" id="cd00130">
    <property type="entry name" value="PAS"/>
    <property type="match status" value="1"/>
</dbReference>
<name>A0A840RGE5_9NEIS</name>
<accession>A0A840RGE5</accession>
<feature type="domain" description="Histidine kinase" evidence="10">
    <location>
        <begin position="542"/>
        <end position="756"/>
    </location>
</feature>
<keyword evidence="14" id="KW-1185">Reference proteome</keyword>
<keyword evidence="5" id="KW-0547">Nucleotide-binding</keyword>
<dbReference type="SUPFAM" id="SSF55785">
    <property type="entry name" value="PYP-like sensor domain (PAS domain)"/>
    <property type="match status" value="1"/>
</dbReference>
<dbReference type="PROSITE" id="PS50113">
    <property type="entry name" value="PAC"/>
    <property type="match status" value="1"/>
</dbReference>
<dbReference type="Pfam" id="PF02518">
    <property type="entry name" value="HATPase_c"/>
    <property type="match status" value="1"/>
</dbReference>
<dbReference type="PRINTS" id="PR00344">
    <property type="entry name" value="BCTRLSENSOR"/>
</dbReference>
<dbReference type="PROSITE" id="PS50112">
    <property type="entry name" value="PAS"/>
    <property type="match status" value="1"/>
</dbReference>
<dbReference type="Gene3D" id="3.30.565.10">
    <property type="entry name" value="Histidine kinase-like ATPase, C-terminal domain"/>
    <property type="match status" value="1"/>
</dbReference>
<dbReference type="SMART" id="SM00086">
    <property type="entry name" value="PAC"/>
    <property type="match status" value="1"/>
</dbReference>
<comment type="catalytic activity">
    <reaction evidence="1">
        <text>ATP + protein L-histidine = ADP + protein N-phospho-L-histidine.</text>
        <dbReference type="EC" id="2.7.13.3"/>
    </reaction>
</comment>
<dbReference type="GO" id="GO:0000155">
    <property type="term" value="F:phosphorelay sensor kinase activity"/>
    <property type="evidence" value="ECO:0007669"/>
    <property type="project" value="InterPro"/>
</dbReference>
<dbReference type="EC" id="2.7.13.3" evidence="2"/>
<gene>
    <name evidence="13" type="ORF">HNQ50_003413</name>
</gene>